<feature type="repeat" description="ANK" evidence="2">
    <location>
        <begin position="99"/>
        <end position="131"/>
    </location>
</feature>
<dbReference type="GO" id="GO:0005524">
    <property type="term" value="F:ATP binding"/>
    <property type="evidence" value="ECO:0007669"/>
    <property type="project" value="InterPro"/>
</dbReference>
<dbReference type="STRING" id="6573.A0A210PL55"/>
<dbReference type="GO" id="GO:0007229">
    <property type="term" value="P:integrin-mediated signaling pathway"/>
    <property type="evidence" value="ECO:0007669"/>
    <property type="project" value="UniProtKB-KW"/>
</dbReference>
<dbReference type="InterPro" id="IPR011009">
    <property type="entry name" value="Kinase-like_dom_sf"/>
</dbReference>
<evidence type="ECO:0000313" key="4">
    <source>
        <dbReference type="EMBL" id="OWF37221.1"/>
    </source>
</evidence>
<dbReference type="PANTHER" id="PTHR44329">
    <property type="entry name" value="SERINE/THREONINE-PROTEIN KINASE TNNI3K-RELATED"/>
    <property type="match status" value="1"/>
</dbReference>
<evidence type="ECO:0000259" key="3">
    <source>
        <dbReference type="PROSITE" id="PS50011"/>
    </source>
</evidence>
<gene>
    <name evidence="4" type="ORF">KP79_PYT12384</name>
</gene>
<dbReference type="PROSITE" id="PS50297">
    <property type="entry name" value="ANK_REP_REGION"/>
    <property type="match status" value="3"/>
</dbReference>
<dbReference type="GO" id="GO:0004674">
    <property type="term" value="F:protein serine/threonine kinase activity"/>
    <property type="evidence" value="ECO:0007669"/>
    <property type="project" value="TreeGrafter"/>
</dbReference>
<dbReference type="InterPro" id="IPR036770">
    <property type="entry name" value="Ankyrin_rpt-contain_sf"/>
</dbReference>
<dbReference type="SUPFAM" id="SSF56112">
    <property type="entry name" value="Protein kinase-like (PK-like)"/>
    <property type="match status" value="1"/>
</dbReference>
<dbReference type="PROSITE" id="PS50088">
    <property type="entry name" value="ANK_REPEAT"/>
    <property type="match status" value="3"/>
</dbReference>
<dbReference type="InterPro" id="IPR051681">
    <property type="entry name" value="Ser/Thr_Kinases-Pseudokinases"/>
</dbReference>
<accession>A0A210PL55</accession>
<sequence length="449" mass="51193">MDDIFTQVREGNAFHVRVWLDNTENDLNQGDDHRFSLLHWAAREGRNNIVDMLIQRGARINATNMGDDTALHLAASHGHRDIALMLLHNKANINAVNEHGNTPLHYACFWGQDYVAEDFVNNGALVGIANKFDETPLDKAKLRLAEALRDRALQLGQDLQKIPFKDRSWLGYKTRSRDALLSRHTGIDIAQLNLSKPVTTTHSGELWRGQWQGNDIVAKILNVRECTTRNSRDFQEEFPRLRIFNNPNVLPVLACCNQPPNLVVISQFMPYGSLYNVLHGETGIVLDQNQTLRFAIDVARGMEFLHSMDPLIPNLLLTSKHVMIDEDLTARINMADYKFSFHEKGKLYNPAWMAPEALQRKPADINQRAADMWSFAMVMWELETREVPHSDLAAMEVGMKIAMEGLRINIPPGIASHLSRLIKICMNEEPGKRPKFDMIIPILEKLRQR</sequence>
<comment type="similarity">
    <text evidence="1">Belongs to the protein kinase superfamily. TKL Ser/Thr protein kinase family.</text>
</comment>
<dbReference type="Pfam" id="PF07714">
    <property type="entry name" value="PK_Tyr_Ser-Thr"/>
    <property type="match status" value="1"/>
</dbReference>
<dbReference type="InterPro" id="IPR000719">
    <property type="entry name" value="Prot_kinase_dom"/>
</dbReference>
<dbReference type="OrthoDB" id="6718656at2759"/>
<feature type="repeat" description="ANK" evidence="2">
    <location>
        <begin position="66"/>
        <end position="98"/>
    </location>
</feature>
<dbReference type="Gene3D" id="3.30.200.20">
    <property type="entry name" value="Phosphorylase Kinase, domain 1"/>
    <property type="match status" value="1"/>
</dbReference>
<dbReference type="Gene3D" id="1.10.510.10">
    <property type="entry name" value="Transferase(Phosphotransferase) domain 1"/>
    <property type="match status" value="1"/>
</dbReference>
<dbReference type="PIRSF" id="PIRSF000654">
    <property type="entry name" value="Integrin-linked_kinase"/>
    <property type="match status" value="1"/>
</dbReference>
<organism evidence="4 5">
    <name type="scientific">Mizuhopecten yessoensis</name>
    <name type="common">Japanese scallop</name>
    <name type="synonym">Patinopecten yessoensis</name>
    <dbReference type="NCBI Taxonomy" id="6573"/>
    <lineage>
        <taxon>Eukaryota</taxon>
        <taxon>Metazoa</taxon>
        <taxon>Spiralia</taxon>
        <taxon>Lophotrochozoa</taxon>
        <taxon>Mollusca</taxon>
        <taxon>Bivalvia</taxon>
        <taxon>Autobranchia</taxon>
        <taxon>Pteriomorphia</taxon>
        <taxon>Pectinida</taxon>
        <taxon>Pectinoidea</taxon>
        <taxon>Pectinidae</taxon>
        <taxon>Mizuhopecten</taxon>
    </lineage>
</organism>
<dbReference type="Proteomes" id="UP000242188">
    <property type="component" value="Unassembled WGS sequence"/>
</dbReference>
<keyword evidence="4" id="KW-0418">Kinase</keyword>
<dbReference type="AlphaFoldDB" id="A0A210PL55"/>
<protein>
    <submittedName>
        <fullName evidence="4">Integrin-linked protein kinase</fullName>
    </submittedName>
</protein>
<dbReference type="GO" id="GO:0001725">
    <property type="term" value="C:stress fiber"/>
    <property type="evidence" value="ECO:0007669"/>
    <property type="project" value="TreeGrafter"/>
</dbReference>
<evidence type="ECO:0000256" key="1">
    <source>
        <dbReference type="ARBA" id="ARBA00005843"/>
    </source>
</evidence>
<keyword evidence="4" id="KW-0808">Transferase</keyword>
<dbReference type="SMART" id="SM00248">
    <property type="entry name" value="ANK"/>
    <property type="match status" value="3"/>
</dbReference>
<reference evidence="4 5" key="1">
    <citation type="journal article" date="2017" name="Nat. Ecol. Evol.">
        <title>Scallop genome provides insights into evolution of bilaterian karyotype and development.</title>
        <authorList>
            <person name="Wang S."/>
            <person name="Zhang J."/>
            <person name="Jiao W."/>
            <person name="Li J."/>
            <person name="Xun X."/>
            <person name="Sun Y."/>
            <person name="Guo X."/>
            <person name="Huan P."/>
            <person name="Dong B."/>
            <person name="Zhang L."/>
            <person name="Hu X."/>
            <person name="Sun X."/>
            <person name="Wang J."/>
            <person name="Zhao C."/>
            <person name="Wang Y."/>
            <person name="Wang D."/>
            <person name="Huang X."/>
            <person name="Wang R."/>
            <person name="Lv J."/>
            <person name="Li Y."/>
            <person name="Zhang Z."/>
            <person name="Liu B."/>
            <person name="Lu W."/>
            <person name="Hui Y."/>
            <person name="Liang J."/>
            <person name="Zhou Z."/>
            <person name="Hou R."/>
            <person name="Li X."/>
            <person name="Liu Y."/>
            <person name="Li H."/>
            <person name="Ning X."/>
            <person name="Lin Y."/>
            <person name="Zhao L."/>
            <person name="Xing Q."/>
            <person name="Dou J."/>
            <person name="Li Y."/>
            <person name="Mao J."/>
            <person name="Guo H."/>
            <person name="Dou H."/>
            <person name="Li T."/>
            <person name="Mu C."/>
            <person name="Jiang W."/>
            <person name="Fu Q."/>
            <person name="Fu X."/>
            <person name="Miao Y."/>
            <person name="Liu J."/>
            <person name="Yu Q."/>
            <person name="Li R."/>
            <person name="Liao H."/>
            <person name="Li X."/>
            <person name="Kong Y."/>
            <person name="Jiang Z."/>
            <person name="Chourrout D."/>
            <person name="Li R."/>
            <person name="Bao Z."/>
        </authorList>
    </citation>
    <scope>NUCLEOTIDE SEQUENCE [LARGE SCALE GENOMIC DNA]</scope>
    <source>
        <strain evidence="4 5">PY_sf001</strain>
    </source>
</reference>
<dbReference type="InterPro" id="IPR002110">
    <property type="entry name" value="Ankyrin_rpt"/>
</dbReference>
<dbReference type="GO" id="GO:0034446">
    <property type="term" value="P:substrate adhesion-dependent cell spreading"/>
    <property type="evidence" value="ECO:0007669"/>
    <property type="project" value="TreeGrafter"/>
</dbReference>
<keyword evidence="4" id="KW-0401">Integrin</keyword>
<dbReference type="GO" id="GO:0005925">
    <property type="term" value="C:focal adhesion"/>
    <property type="evidence" value="ECO:0007669"/>
    <property type="project" value="TreeGrafter"/>
</dbReference>
<dbReference type="GO" id="GO:0007160">
    <property type="term" value="P:cell-matrix adhesion"/>
    <property type="evidence" value="ECO:0007669"/>
    <property type="project" value="TreeGrafter"/>
</dbReference>
<feature type="repeat" description="ANK" evidence="2">
    <location>
        <begin position="33"/>
        <end position="65"/>
    </location>
</feature>
<evidence type="ECO:0000313" key="5">
    <source>
        <dbReference type="Proteomes" id="UP000242188"/>
    </source>
</evidence>
<feature type="domain" description="Protein kinase" evidence="3">
    <location>
        <begin position="192"/>
        <end position="446"/>
    </location>
</feature>
<dbReference type="SUPFAM" id="SSF48403">
    <property type="entry name" value="Ankyrin repeat"/>
    <property type="match status" value="1"/>
</dbReference>
<proteinExistence type="inferred from homology"/>
<keyword evidence="2" id="KW-0040">ANK repeat</keyword>
<comment type="caution">
    <text evidence="4">The sequence shown here is derived from an EMBL/GenBank/DDBJ whole genome shotgun (WGS) entry which is preliminary data.</text>
</comment>
<dbReference type="FunFam" id="1.25.40.20:FF:000050">
    <property type="entry name" value="integrin-linked protein kinase"/>
    <property type="match status" value="1"/>
</dbReference>
<dbReference type="PANTHER" id="PTHR44329:SF57">
    <property type="entry name" value="INTEGRIN-LINKED PROTEIN KINASE"/>
    <property type="match status" value="1"/>
</dbReference>
<evidence type="ECO:0000256" key="2">
    <source>
        <dbReference type="PROSITE-ProRule" id="PRU00023"/>
    </source>
</evidence>
<dbReference type="InterPro" id="IPR001245">
    <property type="entry name" value="Ser-Thr/Tyr_kinase_cat_dom"/>
</dbReference>
<dbReference type="FunFam" id="3.30.200.20:FF:000245">
    <property type="entry name" value="Integrin-linked protein kinase"/>
    <property type="match status" value="1"/>
</dbReference>
<dbReference type="Gene3D" id="1.25.40.20">
    <property type="entry name" value="Ankyrin repeat-containing domain"/>
    <property type="match status" value="1"/>
</dbReference>
<dbReference type="EMBL" id="NEDP02005593">
    <property type="protein sequence ID" value="OWF37221.1"/>
    <property type="molecule type" value="Genomic_DNA"/>
</dbReference>
<dbReference type="PROSITE" id="PS50011">
    <property type="entry name" value="PROTEIN_KINASE_DOM"/>
    <property type="match status" value="1"/>
</dbReference>
<dbReference type="Pfam" id="PF12796">
    <property type="entry name" value="Ank_2"/>
    <property type="match status" value="1"/>
</dbReference>
<name>A0A210PL55_MIZYE</name>
<keyword evidence="5" id="KW-1185">Reference proteome</keyword>